<organism evidence="2 3">
    <name type="scientific">Limnobacter humi</name>
    <dbReference type="NCBI Taxonomy" id="1778671"/>
    <lineage>
        <taxon>Bacteria</taxon>
        <taxon>Pseudomonadati</taxon>
        <taxon>Pseudomonadota</taxon>
        <taxon>Betaproteobacteria</taxon>
        <taxon>Burkholderiales</taxon>
        <taxon>Burkholderiaceae</taxon>
        <taxon>Limnobacter</taxon>
    </lineage>
</organism>
<keyword evidence="3" id="KW-1185">Reference proteome</keyword>
<evidence type="ECO:0000313" key="2">
    <source>
        <dbReference type="EMBL" id="MCQ8896894.1"/>
    </source>
</evidence>
<accession>A0ABT1WHK7</accession>
<sequence length="327" mass="36812">MSYFALIIAVILETLLPDRLFDRSRVGVDHLTREFEIDLVKLGVASAAHLQWLAPVVVWTLGVYFLNKVLLGTWPLLAGVVSITIILYGLRFKHFAEVYTTAQLFLNQGDFFRARELFLNWMKEYDGSEVHVQRADELVVSAVYHGSERALRQYFAVIFWYLVVPGPTGLVMYMAVHWSVVRERQLWIEQAHLQEMPSLGDLWDAQGKRALMSPRFVLYLMEWVPARLLGLTVALVSQFDEVMLAWRTAQTQSRFSNWAPLTAACLAAVGLSSGLGSGSESGLSGSDDAPVQALQQFRQLILKCVVAWLSLGLLLALLGWMPNPFHA</sequence>
<proteinExistence type="predicted"/>
<name>A0ABT1WHK7_9BURK</name>
<evidence type="ECO:0000313" key="3">
    <source>
        <dbReference type="Proteomes" id="UP001204142"/>
    </source>
</evidence>
<comment type="caution">
    <text evidence="2">The sequence shown here is derived from an EMBL/GenBank/DDBJ whole genome shotgun (WGS) entry which is preliminary data.</text>
</comment>
<feature type="transmembrane region" description="Helical" evidence="1">
    <location>
        <begin position="216"/>
        <end position="238"/>
    </location>
</feature>
<feature type="transmembrane region" description="Helical" evidence="1">
    <location>
        <begin position="154"/>
        <end position="176"/>
    </location>
</feature>
<feature type="transmembrane region" description="Helical" evidence="1">
    <location>
        <begin position="300"/>
        <end position="321"/>
    </location>
</feature>
<dbReference type="RefSeq" id="WP_256764684.1">
    <property type="nucleotide sequence ID" value="NZ_JANIGO010000003.1"/>
</dbReference>
<dbReference type="InterPro" id="IPR031347">
    <property type="entry name" value="AmpE"/>
</dbReference>
<keyword evidence="1" id="KW-0472">Membrane</keyword>
<gene>
    <name evidence="2" type="primary">ampE</name>
    <name evidence="2" type="ORF">NQT62_10675</name>
</gene>
<evidence type="ECO:0000256" key="1">
    <source>
        <dbReference type="SAM" id="Phobius"/>
    </source>
</evidence>
<dbReference type="Pfam" id="PF17113">
    <property type="entry name" value="AmpE"/>
    <property type="match status" value="1"/>
</dbReference>
<reference evidence="2 3" key="1">
    <citation type="submission" date="2022-07" db="EMBL/GenBank/DDBJ databases">
        <authorList>
            <person name="Xamxidin M."/>
            <person name="Wu M."/>
        </authorList>
    </citation>
    <scope>NUCLEOTIDE SEQUENCE [LARGE SCALE GENOMIC DNA]</scope>
    <source>
        <strain evidence="2 3">NBRC 111650</strain>
    </source>
</reference>
<dbReference type="EMBL" id="JANIGO010000003">
    <property type="protein sequence ID" value="MCQ8896894.1"/>
    <property type="molecule type" value="Genomic_DNA"/>
</dbReference>
<protein>
    <submittedName>
        <fullName evidence="2">Regulatory signaling modulator protein AmpE</fullName>
    </submittedName>
</protein>
<dbReference type="PANTHER" id="PTHR38684:SF1">
    <property type="entry name" value="PROTEIN AMPE"/>
    <property type="match status" value="1"/>
</dbReference>
<dbReference type="Proteomes" id="UP001204142">
    <property type="component" value="Unassembled WGS sequence"/>
</dbReference>
<feature type="transmembrane region" description="Helical" evidence="1">
    <location>
        <begin position="41"/>
        <end position="62"/>
    </location>
</feature>
<dbReference type="InterPro" id="IPR052966">
    <property type="entry name" value="Beta-lactamase_Reg"/>
</dbReference>
<feature type="transmembrane region" description="Helical" evidence="1">
    <location>
        <begin position="69"/>
        <end position="90"/>
    </location>
</feature>
<dbReference type="PANTHER" id="PTHR38684">
    <property type="entry name" value="PROTEIN AMPE"/>
    <property type="match status" value="1"/>
</dbReference>
<keyword evidence="1" id="KW-0812">Transmembrane</keyword>
<keyword evidence="1" id="KW-1133">Transmembrane helix</keyword>